<evidence type="ECO:0000313" key="2">
    <source>
        <dbReference type="EMBL" id="URJ50689.1"/>
    </source>
</evidence>
<name>A0AAE9IE65_PAEPO</name>
<dbReference type="InterPro" id="IPR041657">
    <property type="entry name" value="HTH_17"/>
</dbReference>
<dbReference type="RefSeq" id="WP_250260604.1">
    <property type="nucleotide sequence ID" value="NZ_CP097770.1"/>
</dbReference>
<dbReference type="NCBIfam" id="TIGR01764">
    <property type="entry name" value="excise"/>
    <property type="match status" value="1"/>
</dbReference>
<evidence type="ECO:0000259" key="1">
    <source>
        <dbReference type="Pfam" id="PF12728"/>
    </source>
</evidence>
<sequence>MSDQLVTFLKPTLDVVDAADYLLISKYTVINRIKQGKLKAYKQGRHWKIKREWLLEYEQGLIGSKK</sequence>
<dbReference type="Proteomes" id="UP001055784">
    <property type="component" value="Chromosome"/>
</dbReference>
<dbReference type="Pfam" id="PF12728">
    <property type="entry name" value="HTH_17"/>
    <property type="match status" value="1"/>
</dbReference>
<organism evidence="2 3">
    <name type="scientific">Paenibacillus polymyxa</name>
    <name type="common">Bacillus polymyxa</name>
    <dbReference type="NCBI Taxonomy" id="1406"/>
    <lineage>
        <taxon>Bacteria</taxon>
        <taxon>Bacillati</taxon>
        <taxon>Bacillota</taxon>
        <taxon>Bacilli</taxon>
        <taxon>Bacillales</taxon>
        <taxon>Paenibacillaceae</taxon>
        <taxon>Paenibacillus</taxon>
    </lineage>
</organism>
<evidence type="ECO:0000313" key="3">
    <source>
        <dbReference type="Proteomes" id="UP001055784"/>
    </source>
</evidence>
<feature type="domain" description="Helix-turn-helix" evidence="1">
    <location>
        <begin position="13"/>
        <end position="57"/>
    </location>
</feature>
<dbReference type="InterPro" id="IPR010093">
    <property type="entry name" value="SinI_DNA-bd"/>
</dbReference>
<dbReference type="AlphaFoldDB" id="A0AAE9IE65"/>
<accession>A0AAE9IE65</accession>
<proteinExistence type="predicted"/>
<protein>
    <submittedName>
        <fullName evidence="2">Helix-turn-helix domain-containing protein</fullName>
    </submittedName>
</protein>
<gene>
    <name evidence="2" type="ORF">MF626_000054</name>
</gene>
<dbReference type="GO" id="GO:0003677">
    <property type="term" value="F:DNA binding"/>
    <property type="evidence" value="ECO:0007669"/>
    <property type="project" value="InterPro"/>
</dbReference>
<reference evidence="2" key="1">
    <citation type="submission" date="2022-11" db="EMBL/GenBank/DDBJ databases">
        <authorList>
            <person name="Vasilchenko N.G."/>
            <person name="Prazdnova E.V."/>
            <person name="Gorovtsov A.V."/>
            <person name="Chistyakov V.A."/>
            <person name="Pak M.L."/>
        </authorList>
    </citation>
    <scope>NUCLEOTIDE SEQUENCE</scope>
    <source>
        <strain evidence="2">R 4.5</strain>
    </source>
</reference>
<dbReference type="EMBL" id="CP097770">
    <property type="protein sequence ID" value="URJ50689.1"/>
    <property type="molecule type" value="Genomic_DNA"/>
</dbReference>